<comment type="caution">
    <text evidence="2">The sequence shown here is derived from an EMBL/GenBank/DDBJ whole genome shotgun (WGS) entry which is preliminary data.</text>
</comment>
<dbReference type="Proteomes" id="UP000563094">
    <property type="component" value="Unassembled WGS sequence"/>
</dbReference>
<protein>
    <submittedName>
        <fullName evidence="2">Uncharacterized protein YxeA</fullName>
    </submittedName>
</protein>
<name>A0A839GM45_9BACT</name>
<feature type="compositionally biased region" description="Polar residues" evidence="1">
    <location>
        <begin position="16"/>
        <end position="36"/>
    </location>
</feature>
<sequence length="93" mass="10306">MPDKINNTSHSEDENQTPNANGGNFSVNNTNQGMQSEQDKDSMSDNDSYKKSMTGYDSTKQDVNFTGTEKTASQNSIDERDPNDGDANQENNY</sequence>
<organism evidence="2 3">
    <name type="scientific">Rufibacter quisquiliarum</name>
    <dbReference type="NCBI Taxonomy" id="1549639"/>
    <lineage>
        <taxon>Bacteria</taxon>
        <taxon>Pseudomonadati</taxon>
        <taxon>Bacteroidota</taxon>
        <taxon>Cytophagia</taxon>
        <taxon>Cytophagales</taxon>
        <taxon>Hymenobacteraceae</taxon>
        <taxon>Rufibacter</taxon>
    </lineage>
</organism>
<accession>A0A839GM45</accession>
<keyword evidence="3" id="KW-1185">Reference proteome</keyword>
<evidence type="ECO:0000313" key="3">
    <source>
        <dbReference type="Proteomes" id="UP000563094"/>
    </source>
</evidence>
<dbReference type="EMBL" id="JACJIQ010000017">
    <property type="protein sequence ID" value="MBA9078923.1"/>
    <property type="molecule type" value="Genomic_DNA"/>
</dbReference>
<dbReference type="AlphaFoldDB" id="A0A839GM45"/>
<dbReference type="RefSeq" id="WP_182513984.1">
    <property type="nucleotide sequence ID" value="NZ_JACJIQ010000017.1"/>
</dbReference>
<gene>
    <name evidence="2" type="ORF">FHS90_003657</name>
</gene>
<feature type="compositionally biased region" description="Polar residues" evidence="1">
    <location>
        <begin position="55"/>
        <end position="76"/>
    </location>
</feature>
<reference evidence="2 3" key="1">
    <citation type="submission" date="2020-08" db="EMBL/GenBank/DDBJ databases">
        <title>Genomic Encyclopedia of Type Strains, Phase IV (KMG-IV): sequencing the most valuable type-strain genomes for metagenomic binning, comparative biology and taxonomic classification.</title>
        <authorList>
            <person name="Goeker M."/>
        </authorList>
    </citation>
    <scope>NUCLEOTIDE SEQUENCE [LARGE SCALE GENOMIC DNA]</scope>
    <source>
        <strain evidence="2 3">DSM 29854</strain>
    </source>
</reference>
<proteinExistence type="predicted"/>
<feature type="region of interest" description="Disordered" evidence="1">
    <location>
        <begin position="1"/>
        <end position="93"/>
    </location>
</feature>
<feature type="compositionally biased region" description="Basic and acidic residues" evidence="1">
    <location>
        <begin position="37"/>
        <end position="50"/>
    </location>
</feature>
<evidence type="ECO:0000256" key="1">
    <source>
        <dbReference type="SAM" id="MobiDB-lite"/>
    </source>
</evidence>
<evidence type="ECO:0000313" key="2">
    <source>
        <dbReference type="EMBL" id="MBA9078923.1"/>
    </source>
</evidence>